<protein>
    <submittedName>
        <fullName evidence="1">Uncharacterized protein</fullName>
    </submittedName>
</protein>
<dbReference type="EMBL" id="GGEC01061282">
    <property type="protein sequence ID" value="MBX41766.1"/>
    <property type="molecule type" value="Transcribed_RNA"/>
</dbReference>
<proteinExistence type="predicted"/>
<dbReference type="AlphaFoldDB" id="A0A2P2NH07"/>
<name>A0A2P2NH07_RHIMU</name>
<evidence type="ECO:0000313" key="1">
    <source>
        <dbReference type="EMBL" id="MBX41766.1"/>
    </source>
</evidence>
<organism evidence="1">
    <name type="scientific">Rhizophora mucronata</name>
    <name type="common">Asiatic mangrove</name>
    <dbReference type="NCBI Taxonomy" id="61149"/>
    <lineage>
        <taxon>Eukaryota</taxon>
        <taxon>Viridiplantae</taxon>
        <taxon>Streptophyta</taxon>
        <taxon>Embryophyta</taxon>
        <taxon>Tracheophyta</taxon>
        <taxon>Spermatophyta</taxon>
        <taxon>Magnoliopsida</taxon>
        <taxon>eudicotyledons</taxon>
        <taxon>Gunneridae</taxon>
        <taxon>Pentapetalae</taxon>
        <taxon>rosids</taxon>
        <taxon>fabids</taxon>
        <taxon>Malpighiales</taxon>
        <taxon>Rhizophoraceae</taxon>
        <taxon>Rhizophora</taxon>
    </lineage>
</organism>
<sequence>MSLALDTMAFAPFFGFIISSLFHPSPRKEQKQSEYDY</sequence>
<reference evidence="1" key="1">
    <citation type="submission" date="2018-02" db="EMBL/GenBank/DDBJ databases">
        <title>Rhizophora mucronata_Transcriptome.</title>
        <authorList>
            <person name="Meera S.P."/>
            <person name="Sreeshan A."/>
            <person name="Augustine A."/>
        </authorList>
    </citation>
    <scope>NUCLEOTIDE SEQUENCE</scope>
    <source>
        <tissue evidence="1">Leaf</tissue>
    </source>
</reference>
<accession>A0A2P2NH07</accession>